<dbReference type="Pfam" id="PF14031">
    <property type="entry name" value="D-ser_dehydrat"/>
    <property type="match status" value="1"/>
</dbReference>
<feature type="domain" description="D-serine dehydratase-like" evidence="1">
    <location>
        <begin position="81"/>
        <end position="179"/>
    </location>
</feature>
<organism evidence="2 3">
    <name type="scientific">Ewingella americana</name>
    <dbReference type="NCBI Taxonomy" id="41202"/>
    <lineage>
        <taxon>Bacteria</taxon>
        <taxon>Pseudomonadati</taxon>
        <taxon>Pseudomonadota</taxon>
        <taxon>Gammaproteobacteria</taxon>
        <taxon>Enterobacterales</taxon>
        <taxon>Yersiniaceae</taxon>
        <taxon>Ewingella</taxon>
    </lineage>
</organism>
<dbReference type="Gene3D" id="2.40.37.20">
    <property type="entry name" value="D-serine dehydratase-like domain"/>
    <property type="match status" value="1"/>
</dbReference>
<protein>
    <submittedName>
        <fullName evidence="2">Predicted amino acid aldolase or racemase</fullName>
    </submittedName>
</protein>
<evidence type="ECO:0000313" key="3">
    <source>
        <dbReference type="Proteomes" id="UP000254304"/>
    </source>
</evidence>
<dbReference type="InterPro" id="IPR042208">
    <property type="entry name" value="D-ser_dehydrat-like_sf"/>
</dbReference>
<dbReference type="InterPro" id="IPR026956">
    <property type="entry name" value="D-ser_dehydrat-like_dom"/>
</dbReference>
<dbReference type="EMBL" id="UGGO01000001">
    <property type="protein sequence ID" value="STQ44170.1"/>
    <property type="molecule type" value="Genomic_DNA"/>
</dbReference>
<evidence type="ECO:0000259" key="1">
    <source>
        <dbReference type="SMART" id="SM01119"/>
    </source>
</evidence>
<dbReference type="Gene3D" id="3.20.20.10">
    <property type="entry name" value="Alanine racemase"/>
    <property type="match status" value="1"/>
</dbReference>
<dbReference type="AlphaFoldDB" id="A0A377NAP0"/>
<name>A0A377NAP0_9GAMM</name>
<dbReference type="SMART" id="SM01119">
    <property type="entry name" value="D-ser_dehydrat"/>
    <property type="match status" value="1"/>
</dbReference>
<accession>A0A377NAP0</accession>
<evidence type="ECO:0000313" key="2">
    <source>
        <dbReference type="EMBL" id="STQ44170.1"/>
    </source>
</evidence>
<gene>
    <name evidence="2" type="ORF">NCTC12157_01880</name>
</gene>
<reference evidence="2 3" key="1">
    <citation type="submission" date="2018-06" db="EMBL/GenBank/DDBJ databases">
        <authorList>
            <consortium name="Pathogen Informatics"/>
            <person name="Doyle S."/>
        </authorList>
    </citation>
    <scope>NUCLEOTIDE SEQUENCE [LARGE SCALE GENOMIC DNA]</scope>
    <source>
        <strain evidence="2 3">NCTC12157</strain>
    </source>
</reference>
<proteinExistence type="predicted"/>
<dbReference type="InterPro" id="IPR029066">
    <property type="entry name" value="PLP-binding_barrel"/>
</dbReference>
<sequence length="192" mass="20994">MMIATAALLADKQLFASDNIILSAGGGAWFDVVTSCFTAASLPLPVTPLIRSGAYMAHDSGLYSRIAPFAQPGATHHFEASLEIWGRVLSRPEPGLAFVDFGRRDVPFDQDLPNPLWIRNADGSEPRSASHLTISDVNDQHAYLLLPEDETLQPGDWVGCGISHPCTAFDKWRYLPLVDDNYCVTDSLETAF</sequence>
<dbReference type="Proteomes" id="UP000254304">
    <property type="component" value="Unassembled WGS sequence"/>
</dbReference>